<keyword evidence="2" id="KW-1133">Transmembrane helix</keyword>
<dbReference type="PANTHER" id="PTHR28297">
    <property type="entry name" value="FUNGAL PROTEIN"/>
    <property type="match status" value="1"/>
</dbReference>
<feature type="transmembrane region" description="Helical" evidence="2">
    <location>
        <begin position="237"/>
        <end position="256"/>
    </location>
</feature>
<sequence length="298" mass="33224">MSPPTPVVVEYLTPRHVAYLGLMHMLGAMLLDGIINFALGSLMFSKTKSPIMLWGPLPNSLAADAAFTLILQTTFTWFLDRLAVRNDLKKGLVEPLSMPVNAHPWLRWFVGLDDDSADDYSGNNRTGGGYGRVGERRAYSRPHHNSSGAGSSRGRSRRGSLLGIGKSDLQRFQSRGQEILRFHGKRIGVLIVASFIVFWPITMVILTVMKASGVGRDDGPLKGDFNVWPFPEVFKGIYGFLTGIITPLISYIALIYEGESMIRFSSLDSEDEEEDEENEELFQDSDEEVMMEQLDRVA</sequence>
<dbReference type="EMBL" id="JAABOA010000324">
    <property type="protein sequence ID" value="KAF9584802.1"/>
    <property type="molecule type" value="Genomic_DNA"/>
</dbReference>
<dbReference type="Proteomes" id="UP000780801">
    <property type="component" value="Unassembled WGS sequence"/>
</dbReference>
<proteinExistence type="predicted"/>
<dbReference type="AlphaFoldDB" id="A0A9P6KHE0"/>
<protein>
    <submittedName>
        <fullName evidence="3">Uncharacterized protein</fullName>
    </submittedName>
</protein>
<organism evidence="3 4">
    <name type="scientific">Lunasporangiospora selenospora</name>
    <dbReference type="NCBI Taxonomy" id="979761"/>
    <lineage>
        <taxon>Eukaryota</taxon>
        <taxon>Fungi</taxon>
        <taxon>Fungi incertae sedis</taxon>
        <taxon>Mucoromycota</taxon>
        <taxon>Mortierellomycotina</taxon>
        <taxon>Mortierellomycetes</taxon>
        <taxon>Mortierellales</taxon>
        <taxon>Mortierellaceae</taxon>
        <taxon>Lunasporangiospora</taxon>
    </lineage>
</organism>
<gene>
    <name evidence="3" type="ORF">BGW38_005117</name>
</gene>
<keyword evidence="2" id="KW-0812">Transmembrane</keyword>
<accession>A0A9P6KHE0</accession>
<name>A0A9P6KHE0_9FUNG</name>
<feature type="region of interest" description="Disordered" evidence="1">
    <location>
        <begin position="120"/>
        <end position="157"/>
    </location>
</feature>
<dbReference type="PANTHER" id="PTHR28297:SF1">
    <property type="entry name" value="FUNGAL PROTEIN"/>
    <property type="match status" value="1"/>
</dbReference>
<feature type="transmembrane region" description="Helical" evidence="2">
    <location>
        <begin position="187"/>
        <end position="209"/>
    </location>
</feature>
<reference evidence="3" key="1">
    <citation type="journal article" date="2020" name="Fungal Divers.">
        <title>Resolving the Mortierellaceae phylogeny through synthesis of multi-gene phylogenetics and phylogenomics.</title>
        <authorList>
            <person name="Vandepol N."/>
            <person name="Liber J."/>
            <person name="Desiro A."/>
            <person name="Na H."/>
            <person name="Kennedy M."/>
            <person name="Barry K."/>
            <person name="Grigoriev I.V."/>
            <person name="Miller A.N."/>
            <person name="O'Donnell K."/>
            <person name="Stajich J.E."/>
            <person name="Bonito G."/>
        </authorList>
    </citation>
    <scope>NUCLEOTIDE SEQUENCE</scope>
    <source>
        <strain evidence="3">KOD1015</strain>
    </source>
</reference>
<dbReference type="InterPro" id="IPR018852">
    <property type="entry name" value="DUF2456"/>
</dbReference>
<feature type="transmembrane region" description="Helical" evidence="2">
    <location>
        <begin position="20"/>
        <end position="44"/>
    </location>
</feature>
<feature type="compositionally biased region" description="Acidic residues" evidence="1">
    <location>
        <begin position="268"/>
        <end position="290"/>
    </location>
</feature>
<comment type="caution">
    <text evidence="3">The sequence shown here is derived from an EMBL/GenBank/DDBJ whole genome shotgun (WGS) entry which is preliminary data.</text>
</comment>
<evidence type="ECO:0000313" key="4">
    <source>
        <dbReference type="Proteomes" id="UP000780801"/>
    </source>
</evidence>
<dbReference type="OrthoDB" id="15595at2759"/>
<keyword evidence="2" id="KW-0472">Membrane</keyword>
<evidence type="ECO:0000313" key="3">
    <source>
        <dbReference type="EMBL" id="KAF9584802.1"/>
    </source>
</evidence>
<evidence type="ECO:0000256" key="2">
    <source>
        <dbReference type="SAM" id="Phobius"/>
    </source>
</evidence>
<evidence type="ECO:0000256" key="1">
    <source>
        <dbReference type="SAM" id="MobiDB-lite"/>
    </source>
</evidence>
<feature type="region of interest" description="Disordered" evidence="1">
    <location>
        <begin position="266"/>
        <end position="298"/>
    </location>
</feature>
<keyword evidence="4" id="KW-1185">Reference proteome</keyword>
<dbReference type="Pfam" id="PF10445">
    <property type="entry name" value="DUF2456"/>
    <property type="match status" value="1"/>
</dbReference>